<dbReference type="EMBL" id="MWBO01000017">
    <property type="protein sequence ID" value="OQA52923.1"/>
    <property type="molecule type" value="Genomic_DNA"/>
</dbReference>
<gene>
    <name evidence="1" type="ORF">BWY43_00294</name>
</gene>
<reference evidence="1" key="1">
    <citation type="submission" date="2017-02" db="EMBL/GenBank/DDBJ databases">
        <title>Delving into the versatile metabolic prowess of the omnipresent phylum Bacteroidetes.</title>
        <authorList>
            <person name="Nobu M.K."/>
            <person name="Mei R."/>
            <person name="Narihiro T."/>
            <person name="Kuroda K."/>
            <person name="Liu W.-T."/>
        </authorList>
    </citation>
    <scope>NUCLEOTIDE SEQUENCE</scope>
    <source>
        <strain evidence="1">ADurb.Bin280</strain>
    </source>
</reference>
<comment type="caution">
    <text evidence="1">The sequence shown here is derived from an EMBL/GenBank/DDBJ whole genome shotgun (WGS) entry which is preliminary data.</text>
</comment>
<name>A0A1V5SFA4_9BACT</name>
<dbReference type="AlphaFoldDB" id="A0A1V5SFA4"/>
<organism evidence="1">
    <name type="scientific">candidate division WS2 bacterium ADurb.Bin280</name>
    <dbReference type="NCBI Taxonomy" id="1852829"/>
    <lineage>
        <taxon>Bacteria</taxon>
        <taxon>candidate division WS2</taxon>
    </lineage>
</organism>
<evidence type="ECO:0000313" key="1">
    <source>
        <dbReference type="EMBL" id="OQA52923.1"/>
    </source>
</evidence>
<protein>
    <submittedName>
        <fullName evidence="1">Uncharacterized protein</fullName>
    </submittedName>
</protein>
<accession>A0A1V5SFA4</accession>
<proteinExistence type="predicted"/>
<dbReference type="Proteomes" id="UP000485367">
    <property type="component" value="Unassembled WGS sequence"/>
</dbReference>
<sequence>MLVNETVARAKALGVDTSSVRYEELGAAMGAIHAGSRRNDGRSDALVKLIEKGVAVAGKNILISTDRGEVTAVIETVGTSVLIVRTIINGRVSTRTYRIPAIFVIGPA</sequence>